<keyword evidence="1" id="KW-0812">Transmembrane</keyword>
<feature type="transmembrane region" description="Helical" evidence="1">
    <location>
        <begin position="94"/>
        <end position="116"/>
    </location>
</feature>
<evidence type="ECO:0000313" key="3">
    <source>
        <dbReference type="Proteomes" id="UP000180043"/>
    </source>
</evidence>
<reference evidence="2 3" key="1">
    <citation type="submission" date="2016-10" db="EMBL/GenBank/DDBJ databases">
        <title>Evaluation of Human, Veterinary and Environmental Mycobacterium chelonae Isolates by Core Genome Phylogenomic Analysis, Targeted Gene Comparison, and Anti-microbial Susceptibility Patterns: A Tale of Mistaken Identities.</title>
        <authorList>
            <person name="Fogelson S.B."/>
            <person name="Camus A.C."/>
            <person name="Lorenz W."/>
            <person name="Vasireddy R."/>
            <person name="Vasireddy S."/>
            <person name="Smith T."/>
            <person name="Brown-Elliott B.A."/>
            <person name="Wallace R.J.Jr."/>
            <person name="Hasan N.A."/>
            <person name="Reischl U."/>
            <person name="Sanchez S."/>
        </authorList>
    </citation>
    <scope>NUCLEOTIDE SEQUENCE [LARGE SCALE GENOMIC DNA]</scope>
    <source>
        <strain evidence="2 3">15515</strain>
    </source>
</reference>
<dbReference type="EMBL" id="MLIQ01000013">
    <property type="protein sequence ID" value="OHU58146.1"/>
    <property type="molecule type" value="Genomic_DNA"/>
</dbReference>
<evidence type="ECO:0000256" key="1">
    <source>
        <dbReference type="SAM" id="Phobius"/>
    </source>
</evidence>
<comment type="caution">
    <text evidence="2">The sequence shown here is derived from an EMBL/GenBank/DDBJ whole genome shotgun (WGS) entry which is preliminary data.</text>
</comment>
<organism evidence="2 3">
    <name type="scientific">Mycobacteroides chelonae</name>
    <name type="common">Mycobacterium chelonae</name>
    <dbReference type="NCBI Taxonomy" id="1774"/>
    <lineage>
        <taxon>Bacteria</taxon>
        <taxon>Bacillati</taxon>
        <taxon>Actinomycetota</taxon>
        <taxon>Actinomycetes</taxon>
        <taxon>Mycobacteriales</taxon>
        <taxon>Mycobacteriaceae</taxon>
        <taxon>Mycobacteroides</taxon>
    </lineage>
</organism>
<feature type="transmembrane region" description="Helical" evidence="1">
    <location>
        <begin position="122"/>
        <end position="141"/>
    </location>
</feature>
<protein>
    <submittedName>
        <fullName evidence="2">Uncharacterized protein</fullName>
    </submittedName>
</protein>
<keyword evidence="1" id="KW-1133">Transmembrane helix</keyword>
<evidence type="ECO:0000313" key="2">
    <source>
        <dbReference type="EMBL" id="OHU58146.1"/>
    </source>
</evidence>
<keyword evidence="1" id="KW-0472">Membrane</keyword>
<sequence>MNPLPPLAIPTENVGPGRFSITWFHSAVCAPHGRPAVTQFDWTIDRSEVNTMSRWLMQPSTLLTRQGRTDWDLQHPSIAATWPLCNICTRRRTLLICAAIALGLASLFSLTAATMLNQGTTPVVLFVGALVLFIAAGVTVAESGIGKITHTTPSNDLDAVVVVNPHPAFYGQARLMMNLPERDDRS</sequence>
<dbReference type="Proteomes" id="UP000180043">
    <property type="component" value="Unassembled WGS sequence"/>
</dbReference>
<proteinExistence type="predicted"/>
<gene>
    <name evidence="2" type="ORF">BKG82_11090</name>
</gene>
<dbReference type="AlphaFoldDB" id="A0A1S1LSI5"/>
<accession>A0A1S1LSI5</accession>
<name>A0A1S1LSI5_MYCCH</name>